<dbReference type="InterPro" id="IPR045851">
    <property type="entry name" value="AMP-bd_C_sf"/>
</dbReference>
<keyword evidence="7" id="KW-1185">Reference proteome</keyword>
<gene>
    <name evidence="6" type="ORF">FHR34_000069</name>
</gene>
<dbReference type="FunFam" id="1.10.1200.10:FF:000005">
    <property type="entry name" value="Nonribosomal peptide synthetase 1"/>
    <property type="match status" value="1"/>
</dbReference>
<dbReference type="Proteomes" id="UP000540506">
    <property type="component" value="Unassembled WGS sequence"/>
</dbReference>
<dbReference type="PROSITE" id="PS00012">
    <property type="entry name" value="PHOSPHOPANTETHEINE"/>
    <property type="match status" value="3"/>
</dbReference>
<dbReference type="PROSITE" id="PS50075">
    <property type="entry name" value="CARRIER"/>
    <property type="match status" value="3"/>
</dbReference>
<organism evidence="6 7">
    <name type="scientific">Kitasatospora kifunensis</name>
    <name type="common">Streptomyces kifunensis</name>
    <dbReference type="NCBI Taxonomy" id="58351"/>
    <lineage>
        <taxon>Bacteria</taxon>
        <taxon>Bacillati</taxon>
        <taxon>Actinomycetota</taxon>
        <taxon>Actinomycetes</taxon>
        <taxon>Kitasatosporales</taxon>
        <taxon>Streptomycetaceae</taxon>
        <taxon>Kitasatospora</taxon>
    </lineage>
</organism>
<dbReference type="Gene3D" id="1.10.1200.10">
    <property type="entry name" value="ACP-like"/>
    <property type="match status" value="3"/>
</dbReference>
<dbReference type="PROSITE" id="PS00455">
    <property type="entry name" value="AMP_BINDING"/>
    <property type="match status" value="1"/>
</dbReference>
<keyword evidence="2" id="KW-0596">Phosphopantetheine</keyword>
<accession>A0A7W7VSD8</accession>
<dbReference type="Gene3D" id="3.40.50.980">
    <property type="match status" value="4"/>
</dbReference>
<dbReference type="RefSeq" id="WP_184933465.1">
    <property type="nucleotide sequence ID" value="NZ_JACHJV010000001.1"/>
</dbReference>
<dbReference type="FunFam" id="3.40.50.980:FF:000001">
    <property type="entry name" value="Non-ribosomal peptide synthetase"/>
    <property type="match status" value="1"/>
</dbReference>
<dbReference type="SUPFAM" id="SSF52777">
    <property type="entry name" value="CoA-dependent acyltransferases"/>
    <property type="match status" value="6"/>
</dbReference>
<evidence type="ECO:0000259" key="5">
    <source>
        <dbReference type="PROSITE" id="PS50075"/>
    </source>
</evidence>
<evidence type="ECO:0000256" key="2">
    <source>
        <dbReference type="ARBA" id="ARBA00022450"/>
    </source>
</evidence>
<dbReference type="InterPro" id="IPR006162">
    <property type="entry name" value="Ppantetheine_attach_site"/>
</dbReference>
<feature type="region of interest" description="Disordered" evidence="4">
    <location>
        <begin position="2409"/>
        <end position="2428"/>
    </location>
</feature>
<dbReference type="InterPro" id="IPR023213">
    <property type="entry name" value="CAT-like_dom_sf"/>
</dbReference>
<feature type="domain" description="Carrier" evidence="5">
    <location>
        <begin position="2636"/>
        <end position="2710"/>
    </location>
</feature>
<comment type="caution">
    <text evidence="6">The sequence shown here is derived from an EMBL/GenBank/DDBJ whole genome shotgun (WGS) entry which is preliminary data.</text>
</comment>
<dbReference type="SUPFAM" id="SSF47336">
    <property type="entry name" value="ACP-like"/>
    <property type="match status" value="3"/>
</dbReference>
<dbReference type="NCBIfam" id="TIGR01733">
    <property type="entry name" value="AA-adenyl-dom"/>
    <property type="match status" value="2"/>
</dbReference>
<dbReference type="SUPFAM" id="SSF56801">
    <property type="entry name" value="Acetyl-CoA synthetase-like"/>
    <property type="match status" value="2"/>
</dbReference>
<dbReference type="GO" id="GO:0008610">
    <property type="term" value="P:lipid biosynthetic process"/>
    <property type="evidence" value="ECO:0007669"/>
    <property type="project" value="UniProtKB-ARBA"/>
</dbReference>
<dbReference type="Gene3D" id="3.30.300.30">
    <property type="match status" value="2"/>
</dbReference>
<dbReference type="GO" id="GO:0017000">
    <property type="term" value="P:antibiotic biosynthetic process"/>
    <property type="evidence" value="ECO:0007669"/>
    <property type="project" value="UniProtKB-ARBA"/>
</dbReference>
<dbReference type="InterPro" id="IPR000873">
    <property type="entry name" value="AMP-dep_synth/lig_dom"/>
</dbReference>
<dbReference type="Pfam" id="PF00550">
    <property type="entry name" value="PP-binding"/>
    <property type="match status" value="3"/>
</dbReference>
<sequence length="2738" mass="290965">MTEQPHPAPRPTPTPLSAAEKRRLVAARLAAGPGGGDAPRGPAVFPLGAQQRGVWFAEQASPGRSAYHICRSIGIDGPLRFDELRLSLDDLTVRHEALRTSFTVRDGVPLQQVAPSVEVRLPLQQVEDDPAAVARIVQAEAEQAFDLAVGPLLRCRLLRHSPTSHHLILTLHHIIADGWTVGRLLRDIGELYAARCRGAAPQLPPAPGYSGHALAHRRWLAGPQAARSLTHWLERTSDVPLLELPTDRPRVARAGRRGALIPLTLPAEVLRGRDTEAAGGTAFPGVLTAFATVLHRWTGQRDFALGVPVAGRTGADWWQSAGLFADFQPLRVDLAGDPTFAAATERTRQALLSGLDHPGIPFDRLVEELRSARLPGRNPVFDVACSMLSGHREELTLPGLDTTVERIYAGGAKLDLSLELAEQPDGGAKGHLEYDRDLFDAATAHRLADHLLRLSRAAAAQPHTALSALELLDPAERGELIRLGTPPVADYPADTPIAELFRQVAARRGDQLALAPAESAQLGSPEAVSYRALDAWSDAVAAELAGCGVRRGEFVGVAGGRSVRYVVALLGILKCGAAYVPLDLGQPPERTALLIEQAGLTIVLDSGSGTPSPELGIPVLPLPGPRDDALPPVVHGEGLDPAYLMFTSGSTGVPKGVAVPNRAVVRLVRGGRFAAMTEQMRWLALAPPEFDASTLELWAPLLAGGVLLIGPPGVPDLQGLGALIERSGTTSLWLTAGLFHAMAEENPQGLRPLRQLLAGGDVLAPRQVKAALAAVAGPVVNGYGPTENTTFTTCQVLRTPEEVSDPVPIGRPVEGSTVYLVDGHGNLVPRGAVGELWTGGDGVALGYLGHPARTAERFVPDPFDPRPGRRLYRTGDRARWRGDGTLEFLGRADGQIKLRGFRIEPGEVENALTEHPRAAQAAVAVRPLPGGDKHLIAWVVPSEPGGPDEGLVAELREWLLGRLPAHLVPGRIVLLERLPLGPTGKVDRRALVDPARDTGGTPVGEEPRPGTEELLATLFAQVLGVARVHRLDDFFLLGGHSLAAIRLLGRIRSWFGVELPVSTVFAAPSVAGLAVAVEAARAAGPSRLPVVRAGGAALGPLSHAQERLWAVHLKDPASAAYTVPLELELTGPLAPEALAEALRAVVDRHPALRTAVDDSGAEPGQRILPPGLPIALERAELSALSGRAGELAYRDLREEFLTRPFDLTRAPLLRALLVDTGPQRARLLLTVHHLVVDGAGVAVLLRDLARACGTPGSLPPAAAGTPTGIDFADAERQLLAGPTRQELTGHWRRRLAGLRRPAVGDPAPGELLRVAVPAETVAALRARAAGAGATLHMAVTAAAGLLLADERAGDVVLGTPMAQRLDEGWESEIGLFLNTVPLRLALGDRPTFREALARVRHTLLDAARHAALPYEQIAELARAEGGPVPQLIDALVQVQPSLPARLAFAGAQAVLRPAHHGTAKFGLTLSLFDDGTELTGFWEFDRTAHTAAEVGALHERLLALLATAGADLDARAAAESATGPDGDPASGTDLVGGADPAVAEATDPAGDADPALVATIAEIWQELLGSRPEPSDSFFALGGSSVSATRVVSRLRARTGHEVALRELYDWPRLAEFAARVAQAPAAGRRPPLTRGGADHGPLSFAQQRHWVLQRLDPGTAANNIPLALRLSGPLDHPALAQALALVAARQDALRTVFADRDGVPEQRLLAPAPIELPITEVPDEAAALAAADQQASTPFELTAGPPWRAALLRLAEQEHWLLLTFHHIIADGWSTSVLLTELAGAYAVLCEEPGAALPPAPPVRYLDHALQQRQWLQGERLEAELAPWRHLRGTPALELPAPADPGPGPGPGGVGSIELTLPARWRRQAELLAGAERASLYMLLLAVWAATLELHTGQQDFAIGTYSAGRTEPALEPLVGFFVNNLALRCELGGDPSWRERIARARATCTEAFAHQEVPFEKVLEAAEVERSTERTPLFQTLCVLQNYPSWPRRLGRLRLDLIRRPYDRADFALTLWLRPDEEGGLSGGIDHDTAAVDHATAERIAQTFHRFAQAVLTQPADRPRQALPAPPPVRPALAPATGPWLHQRTAATAARTPHAPALIEYRPADGSTVVTTHGELEQAANRLAHRLRQAGIGPERRVAVLLGRSAQAVAAFLAVLKAGGGYVPIDPGYPPERIRTLLADSGAHLVLGSMERLAELAAADSVSTPGRALALALALDDPVTVRELAALAPNAPDELPSAADRLAYAIFTSGSTGRPKAVAVSHANLAGYLDAIGPALAIGPADRVLGFASVSFDASVEELYPALAAGASVVLRPDGLRTPDSGFDAFLAATRPTVLSLPVSFWHAWVERMTAERLRVPAGVHTLLLNAEAPAPARYRDWLRLCDTPVRWINTYGPTEATVTATLHQSQSQSQSQSQPTDAPLPERFPIGTALANTTLHVLDGYGTPVPPGTPGELFLGGLGVARGYLGRPAATARAYPPDPFAARPGARLYRTGDRVRQLPSGELEFLGRLDHQLKIRGHRVEPGEVEAALAAHPAVRQCAVLPHGVPPALRLVAYVARAGEQAGNQDGEQAGEQAIRRDLAARLPEHLVPARILFLDRLPLTPNAKVDRAALTARLATDLRSAEPAAPTVELTEHQELLAGVWREVLGREQLGPEDNFFALGGDSLLAVQVAVRARAVGLLLEAREIFRHQSLAEQAAAAQRFTEAPTDPNASATRLGGQEKAELMARLNGR</sequence>
<reference evidence="6 7" key="1">
    <citation type="submission" date="2020-08" db="EMBL/GenBank/DDBJ databases">
        <title>Sequencing the genomes of 1000 actinobacteria strains.</title>
        <authorList>
            <person name="Klenk H.-P."/>
        </authorList>
    </citation>
    <scope>NUCLEOTIDE SEQUENCE [LARGE SCALE GENOMIC DNA]</scope>
    <source>
        <strain evidence="6 7">DSM 41654</strain>
    </source>
</reference>
<feature type="domain" description="Carrier" evidence="5">
    <location>
        <begin position="1006"/>
        <end position="1081"/>
    </location>
</feature>
<dbReference type="Gene3D" id="2.30.38.10">
    <property type="entry name" value="Luciferase, Domain 3"/>
    <property type="match status" value="2"/>
</dbReference>
<dbReference type="InterPro" id="IPR020806">
    <property type="entry name" value="PKS_PP-bd"/>
</dbReference>
<feature type="compositionally biased region" description="Low complexity" evidence="4">
    <location>
        <begin position="2411"/>
        <end position="2421"/>
    </location>
</feature>
<dbReference type="InterPro" id="IPR036736">
    <property type="entry name" value="ACP-like_sf"/>
</dbReference>
<dbReference type="Gene3D" id="3.30.559.30">
    <property type="entry name" value="Nonribosomal peptide synthetase, condensation domain"/>
    <property type="match status" value="3"/>
</dbReference>
<dbReference type="CDD" id="cd05930">
    <property type="entry name" value="A_NRPS"/>
    <property type="match status" value="1"/>
</dbReference>
<evidence type="ECO:0000256" key="1">
    <source>
        <dbReference type="ARBA" id="ARBA00001957"/>
    </source>
</evidence>
<name>A0A7W7VSD8_KITKI</name>
<feature type="domain" description="Carrier" evidence="5">
    <location>
        <begin position="1551"/>
        <end position="1625"/>
    </location>
</feature>
<dbReference type="CDD" id="cd12117">
    <property type="entry name" value="A_NRPS_Srf_like"/>
    <property type="match status" value="1"/>
</dbReference>
<evidence type="ECO:0000313" key="7">
    <source>
        <dbReference type="Proteomes" id="UP000540506"/>
    </source>
</evidence>
<dbReference type="InterPro" id="IPR001242">
    <property type="entry name" value="Condensation_dom"/>
</dbReference>
<feature type="region of interest" description="Disordered" evidence="4">
    <location>
        <begin position="1516"/>
        <end position="1550"/>
    </location>
</feature>
<dbReference type="Pfam" id="PF00501">
    <property type="entry name" value="AMP-binding"/>
    <property type="match status" value="2"/>
</dbReference>
<dbReference type="InterPro" id="IPR009081">
    <property type="entry name" value="PP-bd_ACP"/>
</dbReference>
<dbReference type="GO" id="GO:0043041">
    <property type="term" value="P:amino acid activation for nonribosomal peptide biosynthetic process"/>
    <property type="evidence" value="ECO:0007669"/>
    <property type="project" value="TreeGrafter"/>
</dbReference>
<dbReference type="PANTHER" id="PTHR45527">
    <property type="entry name" value="NONRIBOSOMAL PEPTIDE SYNTHETASE"/>
    <property type="match status" value="1"/>
</dbReference>
<dbReference type="GO" id="GO:0031177">
    <property type="term" value="F:phosphopantetheine binding"/>
    <property type="evidence" value="ECO:0007669"/>
    <property type="project" value="InterPro"/>
</dbReference>
<dbReference type="Pfam" id="PF13193">
    <property type="entry name" value="AMP-binding_C"/>
    <property type="match status" value="2"/>
</dbReference>
<dbReference type="GO" id="GO:0005737">
    <property type="term" value="C:cytoplasm"/>
    <property type="evidence" value="ECO:0007669"/>
    <property type="project" value="TreeGrafter"/>
</dbReference>
<keyword evidence="3" id="KW-0597">Phosphoprotein</keyword>
<dbReference type="Pfam" id="PF00668">
    <property type="entry name" value="Condensation"/>
    <property type="match status" value="3"/>
</dbReference>
<evidence type="ECO:0000256" key="3">
    <source>
        <dbReference type="ARBA" id="ARBA00022553"/>
    </source>
</evidence>
<dbReference type="FunFam" id="3.30.300.30:FF:000015">
    <property type="entry name" value="Nonribosomal peptide synthase SidD"/>
    <property type="match status" value="1"/>
</dbReference>
<evidence type="ECO:0000256" key="4">
    <source>
        <dbReference type="SAM" id="MobiDB-lite"/>
    </source>
</evidence>
<dbReference type="EMBL" id="JACHJV010000001">
    <property type="protein sequence ID" value="MBB4921076.1"/>
    <property type="molecule type" value="Genomic_DNA"/>
</dbReference>
<dbReference type="InterPro" id="IPR010071">
    <property type="entry name" value="AA_adenyl_dom"/>
</dbReference>
<comment type="cofactor">
    <cofactor evidence="1">
        <name>pantetheine 4'-phosphate</name>
        <dbReference type="ChEBI" id="CHEBI:47942"/>
    </cofactor>
</comment>
<dbReference type="CDD" id="cd19531">
    <property type="entry name" value="LCL_NRPS-like"/>
    <property type="match status" value="2"/>
</dbReference>
<protein>
    <submittedName>
        <fullName evidence="6">Amino acid adenylation domain-containing protein</fullName>
    </submittedName>
</protein>
<dbReference type="InterPro" id="IPR025110">
    <property type="entry name" value="AMP-bd_C"/>
</dbReference>
<dbReference type="SMART" id="SM00823">
    <property type="entry name" value="PKS_PP"/>
    <property type="match status" value="3"/>
</dbReference>
<dbReference type="PANTHER" id="PTHR45527:SF1">
    <property type="entry name" value="FATTY ACID SYNTHASE"/>
    <property type="match status" value="1"/>
</dbReference>
<dbReference type="Gene3D" id="3.30.559.10">
    <property type="entry name" value="Chloramphenicol acetyltransferase-like domain"/>
    <property type="match status" value="3"/>
</dbReference>
<dbReference type="GO" id="GO:0044550">
    <property type="term" value="P:secondary metabolite biosynthetic process"/>
    <property type="evidence" value="ECO:0007669"/>
    <property type="project" value="TreeGrafter"/>
</dbReference>
<proteinExistence type="predicted"/>
<evidence type="ECO:0000313" key="6">
    <source>
        <dbReference type="EMBL" id="MBB4921076.1"/>
    </source>
</evidence>
<dbReference type="InterPro" id="IPR020845">
    <property type="entry name" value="AMP-binding_CS"/>
</dbReference>
<dbReference type="GO" id="GO:0003824">
    <property type="term" value="F:catalytic activity"/>
    <property type="evidence" value="ECO:0007669"/>
    <property type="project" value="InterPro"/>
</dbReference>